<dbReference type="InterPro" id="IPR008979">
    <property type="entry name" value="Galactose-bd-like_sf"/>
</dbReference>
<dbReference type="InterPro" id="IPR008928">
    <property type="entry name" value="6-hairpin_glycosidase_sf"/>
</dbReference>
<feature type="domain" description="Alpha-L-rhamnosidase six-hairpin glycosidase" evidence="2">
    <location>
        <begin position="400"/>
        <end position="716"/>
    </location>
</feature>
<reference evidence="5" key="1">
    <citation type="submission" date="2018-02" db="EMBL/GenBank/DDBJ databases">
        <title>Genome sequencing of Solimonas sp. HR-BB.</title>
        <authorList>
            <person name="Lee Y."/>
            <person name="Jeon C.O."/>
        </authorList>
    </citation>
    <scope>NUCLEOTIDE SEQUENCE [LARGE SCALE GENOMIC DNA]</scope>
    <source>
        <strain evidence="5">HR-U</strain>
    </source>
</reference>
<dbReference type="SUPFAM" id="SSF48208">
    <property type="entry name" value="Six-hairpin glycosidases"/>
    <property type="match status" value="1"/>
</dbReference>
<keyword evidence="5" id="KW-1185">Reference proteome</keyword>
<dbReference type="InterPro" id="IPR035398">
    <property type="entry name" value="Bac_rhamnosid_C"/>
</dbReference>
<evidence type="ECO:0000259" key="1">
    <source>
        <dbReference type="Pfam" id="PF08531"/>
    </source>
</evidence>
<dbReference type="Pfam" id="PF17389">
    <property type="entry name" value="Bac_rhamnosid6H"/>
    <property type="match status" value="1"/>
</dbReference>
<dbReference type="EMBL" id="PTRA01000005">
    <property type="protein sequence ID" value="PQA54926.1"/>
    <property type="molecule type" value="Genomic_DNA"/>
</dbReference>
<dbReference type="InterPro" id="IPR013737">
    <property type="entry name" value="Bac_rhamnosid_N"/>
</dbReference>
<feature type="domain" description="Alpha-L-rhamnosidase C-terminal" evidence="3">
    <location>
        <begin position="723"/>
        <end position="795"/>
    </location>
</feature>
<dbReference type="PANTHER" id="PTHR34987">
    <property type="entry name" value="C, PUTATIVE (AFU_ORTHOLOGUE AFUA_3G02880)-RELATED"/>
    <property type="match status" value="1"/>
</dbReference>
<dbReference type="Gene3D" id="2.60.420.10">
    <property type="entry name" value="Maltose phosphorylase, domain 3"/>
    <property type="match status" value="1"/>
</dbReference>
<dbReference type="InterPro" id="IPR012341">
    <property type="entry name" value="6hp_glycosidase-like_sf"/>
</dbReference>
<sequence>MRGFFRNVILPLSLYCLMIISVSAQIRLAGYQQARINPELFQHHWAARWISVPDAPNNAYGVYHFRKSFDLAARPEHFYVHVSADNRYKLFVNGKLVSLGPARSDPYNWNFETVDLAQYLKKGSNLLAAVVWNFAEYKPVAQMSFNRTEFLLQGDTAAEQVVNTDATWRCVSNSSYSPWQKPVYGYYVAGPGESLNAQQYPWDWEKSTFDDSSWPQAHMGLPAATKGRRDYPGRLLVPSPLPPMEMVQERLTQIRLTEGLEKPSSGFLKGKKNLTIPAHTKVRLLLDNEQLTTGYLSLQFSRGKDAEIRICYSEALYSDSLTHAKGHRDQIEGKFFVGYEDRVQADGGSNRDFTSLWWRTYRYINLLITTGDEPLVLKDLFGTSSRYPLQQETTFSLPERKDLQQMLDIGWRTARLCANETYMDCPYYEQLQYFGDTRIQALITLYNTRDPWLVKNALEQGRQSMVADGLTMSRYPSNLHQFISSFSLLWLGMGYDYYRYRDDAAYLKTLLPAHRQILSWYEQWLKPDYSLGYVPNWFFADWAGSFDYGEPPREKDGDSAFQDLLYLMSLQMAAELEQNLGMPALAQHYQTLQTNLKKAIYQHYWNPEKGLLADTKTQRSYSQHVNALAVLADVVEADQAKQVMQTVLSDRSLTQTTIYFRYYVNQALSKAGLGDLLLDHLQLWQEQMKLGLTTWAEMPEPSRSDCHAWGSSPNIEFYRIVLGIDSEASGFKKIRIAPALGTLKQASGSMPHPAGTIKTQYTLNAQGKLTARITLPSATSGTLHWKGKTYPLQEGPQVLEL</sequence>
<evidence type="ECO:0000259" key="2">
    <source>
        <dbReference type="Pfam" id="PF17389"/>
    </source>
</evidence>
<gene>
    <name evidence="4" type="ORF">C5O19_20465</name>
</gene>
<dbReference type="GO" id="GO:0016787">
    <property type="term" value="F:hydrolase activity"/>
    <property type="evidence" value="ECO:0007669"/>
    <property type="project" value="UniProtKB-KW"/>
</dbReference>
<evidence type="ECO:0000259" key="3">
    <source>
        <dbReference type="Pfam" id="PF17390"/>
    </source>
</evidence>
<keyword evidence="4" id="KW-0378">Hydrolase</keyword>
<proteinExistence type="predicted"/>
<dbReference type="GO" id="GO:0005975">
    <property type="term" value="P:carbohydrate metabolic process"/>
    <property type="evidence" value="ECO:0007669"/>
    <property type="project" value="InterPro"/>
</dbReference>
<dbReference type="SUPFAM" id="SSF49785">
    <property type="entry name" value="Galactose-binding domain-like"/>
    <property type="match status" value="1"/>
</dbReference>
<feature type="domain" description="Bacterial alpha-L-rhamnosidase N-terminal" evidence="1">
    <location>
        <begin position="79"/>
        <end position="244"/>
    </location>
</feature>
<evidence type="ECO:0000313" key="5">
    <source>
        <dbReference type="Proteomes" id="UP000239590"/>
    </source>
</evidence>
<dbReference type="Pfam" id="PF17390">
    <property type="entry name" value="Bac_rhamnosid_C"/>
    <property type="match status" value="1"/>
</dbReference>
<protein>
    <submittedName>
        <fullName evidence="4">Glycoside hydrolase</fullName>
    </submittedName>
</protein>
<dbReference type="PANTHER" id="PTHR34987:SF2">
    <property type="entry name" value="B, PUTATIVE (AFU_ORTHOLOGUE AFUA_7G05040)-RELATED"/>
    <property type="match status" value="1"/>
</dbReference>
<dbReference type="Gene3D" id="1.50.10.10">
    <property type="match status" value="1"/>
</dbReference>
<dbReference type="Proteomes" id="UP000239590">
    <property type="component" value="Unassembled WGS sequence"/>
</dbReference>
<dbReference type="OrthoDB" id="9815108at2"/>
<dbReference type="Gene3D" id="2.60.120.260">
    <property type="entry name" value="Galactose-binding domain-like"/>
    <property type="match status" value="1"/>
</dbReference>
<comment type="caution">
    <text evidence="4">The sequence shown here is derived from an EMBL/GenBank/DDBJ whole genome shotgun (WGS) entry which is preliminary data.</text>
</comment>
<dbReference type="Pfam" id="PF08531">
    <property type="entry name" value="Bac_rhamnosid_N"/>
    <property type="match status" value="1"/>
</dbReference>
<organism evidence="4 5">
    <name type="scientific">Siphonobacter curvatus</name>
    <dbReference type="NCBI Taxonomy" id="2094562"/>
    <lineage>
        <taxon>Bacteria</taxon>
        <taxon>Pseudomonadati</taxon>
        <taxon>Bacteroidota</taxon>
        <taxon>Cytophagia</taxon>
        <taxon>Cytophagales</taxon>
        <taxon>Cytophagaceae</taxon>
        <taxon>Siphonobacter</taxon>
    </lineage>
</organism>
<evidence type="ECO:0000313" key="4">
    <source>
        <dbReference type="EMBL" id="PQA54926.1"/>
    </source>
</evidence>
<dbReference type="InterPro" id="IPR035396">
    <property type="entry name" value="Bac_rhamnosid6H"/>
</dbReference>
<dbReference type="RefSeq" id="WP_104715252.1">
    <property type="nucleotide sequence ID" value="NZ_PTRA01000005.1"/>
</dbReference>
<name>A0A2S7IGV6_9BACT</name>
<accession>A0A2S7IGV6</accession>
<dbReference type="AlphaFoldDB" id="A0A2S7IGV6"/>